<name>A0ABS2FKG8_9CLOT</name>
<comment type="caution">
    <text evidence="3">The sequence shown here is derived from an EMBL/GenBank/DDBJ whole genome shotgun (WGS) entry which is preliminary data.</text>
</comment>
<organism evidence="3 4">
    <name type="scientific">Clostridium saudiense</name>
    <dbReference type="NCBI Taxonomy" id="1414720"/>
    <lineage>
        <taxon>Bacteria</taxon>
        <taxon>Bacillati</taxon>
        <taxon>Bacillota</taxon>
        <taxon>Clostridia</taxon>
        <taxon>Eubacteriales</taxon>
        <taxon>Clostridiaceae</taxon>
        <taxon>Clostridium</taxon>
    </lineage>
</organism>
<dbReference type="CDD" id="cd16342">
    <property type="entry name" value="FusC_FusB"/>
    <property type="match status" value="1"/>
</dbReference>
<evidence type="ECO:0000259" key="1">
    <source>
        <dbReference type="Pfam" id="PF07299"/>
    </source>
</evidence>
<dbReference type="InterPro" id="IPR032330">
    <property type="entry name" value="EF-G-binding_C"/>
</dbReference>
<evidence type="ECO:0000259" key="2">
    <source>
        <dbReference type="Pfam" id="PF16571"/>
    </source>
</evidence>
<dbReference type="Gene3D" id="1.20.1280.250">
    <property type="match status" value="1"/>
</dbReference>
<proteinExistence type="predicted"/>
<dbReference type="Proteomes" id="UP000767334">
    <property type="component" value="Unassembled WGS sequence"/>
</dbReference>
<feature type="domain" description="Elongation factor G-binding protein C-terminal treble-clef zinc-finger" evidence="2">
    <location>
        <begin position="95"/>
        <end position="207"/>
    </location>
</feature>
<dbReference type="Pfam" id="PF07299">
    <property type="entry name" value="EF-G-binding_N"/>
    <property type="match status" value="1"/>
</dbReference>
<evidence type="ECO:0000313" key="4">
    <source>
        <dbReference type="Proteomes" id="UP000767334"/>
    </source>
</evidence>
<dbReference type="RefSeq" id="WP_204572575.1">
    <property type="nucleotide sequence ID" value="NZ_JACJLL010000117.1"/>
</dbReference>
<dbReference type="Pfam" id="PF16571">
    <property type="entry name" value="FBP_C"/>
    <property type="match status" value="1"/>
</dbReference>
<dbReference type="EMBL" id="JACJLL010000117">
    <property type="protein sequence ID" value="MBM6820466.1"/>
    <property type="molecule type" value="Genomic_DNA"/>
</dbReference>
<dbReference type="InterPro" id="IPR010841">
    <property type="entry name" value="EF-G-binding_N"/>
</dbReference>
<sequence>MTVFIKKQQFNYIKKCLFDLNNAFRNCVDNNIVETTKVIAQDKILAFFDNLSEEEKEILNISKITEPLHIDIYLKDLNQYVYGMPNITKSELTKVFKKEKKLKIPDLNIEDSKLVYLGWIDESTKKLLITYNMNGKLLGMACRLTSPKPKNSNVCTLCNHIGSESEVAFVSPICKPRSEDDYKSLGFHLCLNSAECNERITSTEKLEELLKTVNRIK</sequence>
<evidence type="ECO:0000313" key="3">
    <source>
        <dbReference type="EMBL" id="MBM6820466.1"/>
    </source>
</evidence>
<protein>
    <submittedName>
        <fullName evidence="3">FusB/FusC family EF-G-binding protein</fullName>
    </submittedName>
</protein>
<gene>
    <name evidence="3" type="ORF">H6A19_14180</name>
</gene>
<feature type="domain" description="Elongation factor G-binding protein N-terminal" evidence="1">
    <location>
        <begin position="4"/>
        <end position="85"/>
    </location>
</feature>
<dbReference type="InterPro" id="IPR038344">
    <property type="entry name" value="EF-G_N_sf"/>
</dbReference>
<accession>A0ABS2FKG8</accession>
<keyword evidence="4" id="KW-1185">Reference proteome</keyword>
<reference evidence="3 4" key="1">
    <citation type="journal article" date="2021" name="Sci. Rep.">
        <title>The distribution of antibiotic resistance genes in chicken gut microbiota commensals.</title>
        <authorList>
            <person name="Juricova H."/>
            <person name="Matiasovicova J."/>
            <person name="Kubasova T."/>
            <person name="Cejkova D."/>
            <person name="Rychlik I."/>
        </authorList>
    </citation>
    <scope>NUCLEOTIDE SEQUENCE [LARGE SCALE GENOMIC DNA]</scope>
    <source>
        <strain evidence="3 4">An435</strain>
    </source>
</reference>